<proteinExistence type="inferred from homology"/>
<dbReference type="Gene3D" id="3.40.50.12370">
    <property type="match status" value="1"/>
</dbReference>
<organism evidence="3 4">
    <name type="scientific">Moheibacter sediminis</name>
    <dbReference type="NCBI Taxonomy" id="1434700"/>
    <lineage>
        <taxon>Bacteria</taxon>
        <taxon>Pseudomonadati</taxon>
        <taxon>Bacteroidota</taxon>
        <taxon>Flavobacteriia</taxon>
        <taxon>Flavobacteriales</taxon>
        <taxon>Weeksellaceae</taxon>
        <taxon>Moheibacter</taxon>
    </lineage>
</organism>
<evidence type="ECO:0000313" key="4">
    <source>
        <dbReference type="Proteomes" id="UP000192393"/>
    </source>
</evidence>
<dbReference type="InterPro" id="IPR006015">
    <property type="entry name" value="Universal_stress_UspA"/>
</dbReference>
<name>A0A1W1YLV4_9FLAO</name>
<dbReference type="Pfam" id="PF00582">
    <property type="entry name" value="Usp"/>
    <property type="match status" value="1"/>
</dbReference>
<dbReference type="PANTHER" id="PTHR46268:SF6">
    <property type="entry name" value="UNIVERSAL STRESS PROTEIN UP12"/>
    <property type="match status" value="1"/>
</dbReference>
<evidence type="ECO:0000259" key="2">
    <source>
        <dbReference type="Pfam" id="PF00582"/>
    </source>
</evidence>
<comment type="similarity">
    <text evidence="1">Belongs to the universal stress protein A family.</text>
</comment>
<reference evidence="3 4" key="1">
    <citation type="submission" date="2017-04" db="EMBL/GenBank/DDBJ databases">
        <authorList>
            <person name="Afonso C.L."/>
            <person name="Miller P.J."/>
            <person name="Scott M.A."/>
            <person name="Spackman E."/>
            <person name="Goraichik I."/>
            <person name="Dimitrov K.M."/>
            <person name="Suarez D.L."/>
            <person name="Swayne D.E."/>
        </authorList>
    </citation>
    <scope>NUCLEOTIDE SEQUENCE [LARGE SCALE GENOMIC DNA]</scope>
    <source>
        <strain evidence="3 4">CGMCC 1.12708</strain>
    </source>
</reference>
<gene>
    <name evidence="3" type="ORF">SAMN06296427_101494</name>
</gene>
<dbReference type="EMBL" id="FWXS01000001">
    <property type="protein sequence ID" value="SMC36708.1"/>
    <property type="molecule type" value="Genomic_DNA"/>
</dbReference>
<feature type="domain" description="UspA" evidence="2">
    <location>
        <begin position="1"/>
        <end position="142"/>
    </location>
</feature>
<accession>A0A1W1YLV4</accession>
<evidence type="ECO:0000313" key="3">
    <source>
        <dbReference type="EMBL" id="SMC36708.1"/>
    </source>
</evidence>
<dbReference type="OrthoDB" id="9788959at2"/>
<dbReference type="PRINTS" id="PR01438">
    <property type="entry name" value="UNVRSLSTRESS"/>
</dbReference>
<dbReference type="InterPro" id="IPR006016">
    <property type="entry name" value="UspA"/>
</dbReference>
<keyword evidence="4" id="KW-1185">Reference proteome</keyword>
<dbReference type="GeneID" id="93132086"/>
<dbReference type="Proteomes" id="UP000192393">
    <property type="component" value="Unassembled WGS sequence"/>
</dbReference>
<dbReference type="SUPFAM" id="SSF52402">
    <property type="entry name" value="Adenine nucleotide alpha hydrolases-like"/>
    <property type="match status" value="1"/>
</dbReference>
<evidence type="ECO:0000256" key="1">
    <source>
        <dbReference type="ARBA" id="ARBA00008791"/>
    </source>
</evidence>
<dbReference type="RefSeq" id="WP_059333808.1">
    <property type="nucleotide sequence ID" value="NZ_FWXS01000001.1"/>
</dbReference>
<dbReference type="CDD" id="cd00293">
    <property type="entry name" value="USP-like"/>
    <property type="match status" value="1"/>
</dbReference>
<dbReference type="STRING" id="1434700.SAMN06296427_101494"/>
<protein>
    <submittedName>
        <fullName evidence="3">Nucleotide-binding universal stress protein, UspA family</fullName>
    </submittedName>
</protein>
<dbReference type="PANTHER" id="PTHR46268">
    <property type="entry name" value="STRESS RESPONSE PROTEIN NHAX"/>
    <property type="match status" value="1"/>
</dbReference>
<dbReference type="AlphaFoldDB" id="A0A1W1YLV4"/>
<sequence length="286" mass="32690">MKKILFLTDFSEVAKNAFLYALSLADNFNSELHILHITPIIEPKTDEERYRVHPLAQIFNDSLENDEWNEFKTEAKKLEQLAHNNNKLHVPVEFHFENGYFQDVIESHIVEKSIDLIVMGTSGNNTIDKKLFGSHAVRLIDSGFDIPILAVPAKAVFTSTGAFAVAVMLVENECVIIRRIATKLSPSETPLKCVHIVDTEEKAMAAQQKKAHWLTNFEGLDVQVDIVIDTDIEDGLTKYVEDNYINILSIIHRQLPFMKRLFNINHSKRLLRLSETAMLIYNVEDK</sequence>